<dbReference type="InterPro" id="IPR011356">
    <property type="entry name" value="Leucine_aapep/pepB"/>
</dbReference>
<protein>
    <recommendedName>
        <fullName evidence="7">Probable cytosol aminopeptidase</fullName>
        <ecNumber evidence="7">3.4.11.1</ecNumber>
    </recommendedName>
    <alternativeName>
        <fullName evidence="7">Leucine aminopeptidase</fullName>
        <shortName evidence="7">LAP</shortName>
        <ecNumber evidence="7">3.4.11.10</ecNumber>
    </alternativeName>
    <alternativeName>
        <fullName evidence="7">Leucyl aminopeptidase</fullName>
    </alternativeName>
</protein>
<feature type="binding site" evidence="7">
    <location>
        <position position="276"/>
    </location>
    <ligand>
        <name>Mn(2+)</name>
        <dbReference type="ChEBI" id="CHEBI:29035"/>
        <label>2</label>
    </ligand>
</feature>
<name>A0A1F7F9M0_UNCRA</name>
<evidence type="ECO:0000256" key="1">
    <source>
        <dbReference type="ARBA" id="ARBA00000135"/>
    </source>
</evidence>
<dbReference type="EMBL" id="MFYX01000092">
    <property type="protein sequence ID" value="OGK03278.1"/>
    <property type="molecule type" value="Genomic_DNA"/>
</dbReference>
<dbReference type="Pfam" id="PF00883">
    <property type="entry name" value="Peptidase_M17"/>
    <property type="match status" value="1"/>
</dbReference>
<dbReference type="InterPro" id="IPR043472">
    <property type="entry name" value="Macro_dom-like"/>
</dbReference>
<keyword evidence="7" id="KW-0479">Metal-binding</keyword>
<keyword evidence="5 7" id="KW-0645">Protease</keyword>
<comment type="catalytic activity">
    <reaction evidence="1 7">
        <text>Release of an N-terminal amino acid, Xaa-|-Yaa-, in which Xaa is preferably Leu, but may be other amino acids including Pro although not Arg or Lys, and Yaa may be Pro. Amino acid amides and methyl esters are also readily hydrolyzed, but rates on arylamides are exceedingly low.</text>
        <dbReference type="EC" id="3.4.11.1"/>
    </reaction>
</comment>
<dbReference type="EC" id="3.4.11.1" evidence="7"/>
<comment type="subcellular location">
    <subcellularLocation>
        <location evidence="7">Cytoplasm</location>
    </subcellularLocation>
</comment>
<organism evidence="9 10">
    <name type="scientific">Candidatus Raymondbacteria bacterium RIFOXYD12_FULL_49_13</name>
    <dbReference type="NCBI Taxonomy" id="1817890"/>
    <lineage>
        <taxon>Bacteria</taxon>
        <taxon>Raymondiibacteriota</taxon>
    </lineage>
</organism>
<dbReference type="GO" id="GO:0006508">
    <property type="term" value="P:proteolysis"/>
    <property type="evidence" value="ECO:0007669"/>
    <property type="project" value="UniProtKB-KW"/>
</dbReference>
<sequence length="485" mass="51824">MKINIRLTDQAPARISADLLAAIVFKKPSLFNEKPLQRFVRESRAGFAAERFKGEKIHALSGYHARHLLMVYGEAFGGLSAGERISAAVAACMAYTERQGYGSIAILLDTADEKQFERAYFGASLGAYNFDKYKAKKRNHEVTLAFQVDARVLSARGQLMTRLAVTAQCVNECRDLVNEPANIATTTAMATRARAVARASGLACTELTKPQLKKKGLNGHLFVGSGAASKPRMVILSYKPKKNASKHLCLVGKGIVFDSGGLCIKPAQGMWLMKGDMAGAAAVLSTLKAVALLKPAIAVTGILCLAENMPDGASGRPGDIFIAANGKSVHVENTDAEGRLVLSDGLYMAGKLGATHIVDAATLTGACMVALGEKVAGVMGTSDSLVNALLEASEKSGESLWKLPLYPEYKEMLKIHCADINNITGSRYGGAITGGLFLSEFAPEGIPWAHCDIAGPVFTEKRWKYYAEGATGFGVRLFLKLIELL</sequence>
<dbReference type="GO" id="GO:0070006">
    <property type="term" value="F:metalloaminopeptidase activity"/>
    <property type="evidence" value="ECO:0007669"/>
    <property type="project" value="InterPro"/>
</dbReference>
<feature type="binding site" evidence="7">
    <location>
        <position position="258"/>
    </location>
    <ligand>
        <name>Mn(2+)</name>
        <dbReference type="ChEBI" id="CHEBI:29035"/>
        <label>2</label>
    </ligand>
</feature>
<feature type="active site" evidence="7">
    <location>
        <position position="265"/>
    </location>
</feature>
<evidence type="ECO:0000259" key="8">
    <source>
        <dbReference type="PROSITE" id="PS00631"/>
    </source>
</evidence>
<keyword evidence="4 7" id="KW-0031">Aminopeptidase</keyword>
<comment type="function">
    <text evidence="7">Presumably involved in the processing and regular turnover of intracellular proteins. Catalyzes the removal of unsubstituted N-terminal amino acids from various peptides.</text>
</comment>
<dbReference type="GO" id="GO:0005737">
    <property type="term" value="C:cytoplasm"/>
    <property type="evidence" value="ECO:0007669"/>
    <property type="project" value="UniProtKB-SubCell"/>
</dbReference>
<gene>
    <name evidence="7" type="primary">pepA</name>
    <name evidence="9" type="ORF">A2519_13200</name>
</gene>
<keyword evidence="6 7" id="KW-0378">Hydrolase</keyword>
<dbReference type="Gene3D" id="3.40.630.10">
    <property type="entry name" value="Zn peptidases"/>
    <property type="match status" value="1"/>
</dbReference>
<comment type="catalytic activity">
    <reaction evidence="2 7">
        <text>Release of an N-terminal amino acid, preferentially leucine, but not glutamic or aspartic acids.</text>
        <dbReference type="EC" id="3.4.11.10"/>
    </reaction>
</comment>
<dbReference type="SUPFAM" id="SSF52949">
    <property type="entry name" value="Macro domain-like"/>
    <property type="match status" value="1"/>
</dbReference>
<feature type="domain" description="Cytosol aminopeptidase" evidence="8">
    <location>
        <begin position="333"/>
        <end position="340"/>
    </location>
</feature>
<dbReference type="PRINTS" id="PR00481">
    <property type="entry name" value="LAMNOPPTDASE"/>
</dbReference>
<evidence type="ECO:0000313" key="9">
    <source>
        <dbReference type="EMBL" id="OGK03278.1"/>
    </source>
</evidence>
<proteinExistence type="inferred from homology"/>
<accession>A0A1F7F9M0</accession>
<feature type="binding site" evidence="7">
    <location>
        <position position="337"/>
    </location>
    <ligand>
        <name>Mn(2+)</name>
        <dbReference type="ChEBI" id="CHEBI:29035"/>
        <label>1</label>
    </ligand>
</feature>
<keyword evidence="7" id="KW-0963">Cytoplasm</keyword>
<evidence type="ECO:0000256" key="3">
    <source>
        <dbReference type="ARBA" id="ARBA00009528"/>
    </source>
</evidence>
<keyword evidence="7" id="KW-0464">Manganese</keyword>
<dbReference type="AlphaFoldDB" id="A0A1F7F9M0"/>
<evidence type="ECO:0000256" key="4">
    <source>
        <dbReference type="ARBA" id="ARBA00022438"/>
    </source>
</evidence>
<dbReference type="EC" id="3.4.11.10" evidence="7"/>
<feature type="binding site" evidence="7">
    <location>
        <position position="258"/>
    </location>
    <ligand>
        <name>Mn(2+)</name>
        <dbReference type="ChEBI" id="CHEBI:29035"/>
        <label>1</label>
    </ligand>
</feature>
<dbReference type="HAMAP" id="MF_00181">
    <property type="entry name" value="Cytosol_peptidase_M17"/>
    <property type="match status" value="1"/>
</dbReference>
<comment type="caution">
    <text evidence="9">The sequence shown here is derived from an EMBL/GenBank/DDBJ whole genome shotgun (WGS) entry which is preliminary data.</text>
</comment>
<dbReference type="InterPro" id="IPR000819">
    <property type="entry name" value="Peptidase_M17_C"/>
</dbReference>
<dbReference type="GO" id="GO:0030145">
    <property type="term" value="F:manganese ion binding"/>
    <property type="evidence" value="ECO:0007669"/>
    <property type="project" value="UniProtKB-UniRule"/>
</dbReference>
<evidence type="ECO:0000256" key="2">
    <source>
        <dbReference type="ARBA" id="ARBA00000967"/>
    </source>
</evidence>
<evidence type="ECO:0000256" key="6">
    <source>
        <dbReference type="ARBA" id="ARBA00022801"/>
    </source>
</evidence>
<feature type="binding site" evidence="7">
    <location>
        <position position="253"/>
    </location>
    <ligand>
        <name>Mn(2+)</name>
        <dbReference type="ChEBI" id="CHEBI:29035"/>
        <label>2</label>
    </ligand>
</feature>
<feature type="binding site" evidence="7">
    <location>
        <position position="337"/>
    </location>
    <ligand>
        <name>Mn(2+)</name>
        <dbReference type="ChEBI" id="CHEBI:29035"/>
        <label>2</label>
    </ligand>
</feature>
<comment type="similarity">
    <text evidence="3 7">Belongs to the peptidase M17 family.</text>
</comment>
<dbReference type="InterPro" id="IPR023042">
    <property type="entry name" value="Peptidase_M17_leu_NH2_pept"/>
</dbReference>
<feature type="active site" evidence="7">
    <location>
        <position position="339"/>
    </location>
</feature>
<dbReference type="PANTHER" id="PTHR11963">
    <property type="entry name" value="LEUCINE AMINOPEPTIDASE-RELATED"/>
    <property type="match status" value="1"/>
</dbReference>
<evidence type="ECO:0000313" key="10">
    <source>
        <dbReference type="Proteomes" id="UP000179243"/>
    </source>
</evidence>
<evidence type="ECO:0000256" key="7">
    <source>
        <dbReference type="HAMAP-Rule" id="MF_00181"/>
    </source>
</evidence>
<dbReference type="PANTHER" id="PTHR11963:SF23">
    <property type="entry name" value="CYTOSOL AMINOPEPTIDASE"/>
    <property type="match status" value="1"/>
</dbReference>
<comment type="cofactor">
    <cofactor evidence="7">
        <name>Mn(2+)</name>
        <dbReference type="ChEBI" id="CHEBI:29035"/>
    </cofactor>
    <text evidence="7">Binds 2 manganese ions per subunit.</text>
</comment>
<reference evidence="9 10" key="1">
    <citation type="journal article" date="2016" name="Nat. Commun.">
        <title>Thousands of microbial genomes shed light on interconnected biogeochemical processes in an aquifer system.</title>
        <authorList>
            <person name="Anantharaman K."/>
            <person name="Brown C.T."/>
            <person name="Hug L.A."/>
            <person name="Sharon I."/>
            <person name="Castelle C.J."/>
            <person name="Probst A.J."/>
            <person name="Thomas B.C."/>
            <person name="Singh A."/>
            <person name="Wilkins M.J."/>
            <person name="Karaoz U."/>
            <person name="Brodie E.L."/>
            <person name="Williams K.H."/>
            <person name="Hubbard S.S."/>
            <person name="Banfield J.F."/>
        </authorList>
    </citation>
    <scope>NUCLEOTIDE SEQUENCE [LARGE SCALE GENOMIC DNA]</scope>
</reference>
<dbReference type="Gene3D" id="3.40.220.10">
    <property type="entry name" value="Leucine Aminopeptidase, subunit E, domain 1"/>
    <property type="match status" value="1"/>
</dbReference>
<dbReference type="CDD" id="cd00433">
    <property type="entry name" value="Peptidase_M17"/>
    <property type="match status" value="1"/>
</dbReference>
<evidence type="ECO:0000256" key="5">
    <source>
        <dbReference type="ARBA" id="ARBA00022670"/>
    </source>
</evidence>
<dbReference type="PROSITE" id="PS00631">
    <property type="entry name" value="CYTOSOL_AP"/>
    <property type="match status" value="1"/>
</dbReference>
<dbReference type="SUPFAM" id="SSF53187">
    <property type="entry name" value="Zn-dependent exopeptidases"/>
    <property type="match status" value="1"/>
</dbReference>
<feature type="binding site" evidence="7">
    <location>
        <position position="335"/>
    </location>
    <ligand>
        <name>Mn(2+)</name>
        <dbReference type="ChEBI" id="CHEBI:29035"/>
        <label>1</label>
    </ligand>
</feature>
<dbReference type="Proteomes" id="UP000179243">
    <property type="component" value="Unassembled WGS sequence"/>
</dbReference>